<dbReference type="InterPro" id="IPR012340">
    <property type="entry name" value="NA-bd_OB-fold"/>
</dbReference>
<dbReference type="RefSeq" id="WP_266147967.1">
    <property type="nucleotide sequence ID" value="NZ_CP064028.1"/>
</dbReference>
<dbReference type="Gene3D" id="2.40.50.140">
    <property type="entry name" value="Nucleic acid-binding proteins"/>
    <property type="match status" value="1"/>
</dbReference>
<comment type="function">
    <text evidence="2">Plays an important role in DNA replication, recombination and repair. Binds to ssDNA and to an array of partner proteins to recruit them to their sites of action during DNA metabolism.</text>
</comment>
<dbReference type="SUPFAM" id="SSF50249">
    <property type="entry name" value="Nucleic acid-binding proteins"/>
    <property type="match status" value="1"/>
</dbReference>
<dbReference type="PROSITE" id="PS50935">
    <property type="entry name" value="SSB"/>
    <property type="match status" value="1"/>
</dbReference>
<feature type="compositionally biased region" description="Gly residues" evidence="4">
    <location>
        <begin position="112"/>
        <end position="160"/>
    </location>
</feature>
<keyword evidence="2" id="KW-0233">DNA recombination</keyword>
<keyword evidence="1 2" id="KW-0238">DNA-binding</keyword>
<proteinExistence type="inferred from homology"/>
<dbReference type="PANTHER" id="PTHR10302">
    <property type="entry name" value="SINGLE-STRANDED DNA-BINDING PROTEIN"/>
    <property type="match status" value="1"/>
</dbReference>
<name>A0ABV9C6R3_9GAMM</name>
<feature type="short sequence motif" description="Important for interaction with partner proteins" evidence="2">
    <location>
        <begin position="180"/>
        <end position="185"/>
    </location>
</feature>
<keyword evidence="2" id="KW-0227">DNA damage</keyword>
<dbReference type="InterPro" id="IPR000424">
    <property type="entry name" value="Primosome_PriB/ssb"/>
</dbReference>
<evidence type="ECO:0000256" key="4">
    <source>
        <dbReference type="SAM" id="MobiDB-lite"/>
    </source>
</evidence>
<comment type="caution">
    <text evidence="5">The sequence shown here is derived from an EMBL/GenBank/DDBJ whole genome shotgun (WGS) entry which is preliminary data.</text>
</comment>
<accession>A0ABV9C6R3</accession>
<feature type="compositionally biased region" description="Low complexity" evidence="4">
    <location>
        <begin position="161"/>
        <end position="170"/>
    </location>
</feature>
<keyword evidence="2" id="KW-0235">DNA replication</keyword>
<feature type="region of interest" description="Disordered" evidence="4">
    <location>
        <begin position="112"/>
        <end position="185"/>
    </location>
</feature>
<dbReference type="HAMAP" id="MF_00984">
    <property type="entry name" value="SSB"/>
    <property type="match status" value="1"/>
</dbReference>
<dbReference type="GO" id="GO:0003677">
    <property type="term" value="F:DNA binding"/>
    <property type="evidence" value="ECO:0007669"/>
    <property type="project" value="UniProtKB-KW"/>
</dbReference>
<dbReference type="NCBIfam" id="TIGR00621">
    <property type="entry name" value="ssb"/>
    <property type="match status" value="1"/>
</dbReference>
<dbReference type="Proteomes" id="UP001595961">
    <property type="component" value="Unassembled WGS sequence"/>
</dbReference>
<gene>
    <name evidence="5" type="primary">ssb</name>
    <name evidence="5" type="ORF">ACFO5W_18700</name>
</gene>
<dbReference type="EMBL" id="JBHSGA010000020">
    <property type="protein sequence ID" value="MFC4528681.1"/>
    <property type="molecule type" value="Genomic_DNA"/>
</dbReference>
<sequence>MARGINKVIIVGNLGADPETRYTGNGTAITSIRIATSENWTDKQSGEKQERTEWHRVKLFGRLAEIAGEYLKKGRQVYIEGSLRTDKYTDKDGVERFSTDIIAAEMQMLGGGSEGAGAGGGGGGGYRERPQGGGGGQQRQAAGGGGGYGGGQSRGGGDNYGGQQQRQQSAPPVQNNSFDDDDIPF</sequence>
<evidence type="ECO:0000256" key="3">
    <source>
        <dbReference type="RuleBase" id="RU000524"/>
    </source>
</evidence>
<comment type="subunit">
    <text evidence="2">Homotetramer.</text>
</comment>
<dbReference type="InterPro" id="IPR011344">
    <property type="entry name" value="ssDNA-bd"/>
</dbReference>
<dbReference type="PANTHER" id="PTHR10302:SF27">
    <property type="entry name" value="SINGLE-STRANDED DNA-BINDING PROTEIN"/>
    <property type="match status" value="1"/>
</dbReference>
<dbReference type="Pfam" id="PF00436">
    <property type="entry name" value="SSB"/>
    <property type="match status" value="1"/>
</dbReference>
<evidence type="ECO:0000313" key="6">
    <source>
        <dbReference type="Proteomes" id="UP001595961"/>
    </source>
</evidence>
<protein>
    <recommendedName>
        <fullName evidence="2 3">Single-stranded DNA-binding protein</fullName>
        <shortName evidence="2">SSB</shortName>
    </recommendedName>
</protein>
<comment type="caution">
    <text evidence="2">Lacks conserved residue(s) required for the propagation of feature annotation.</text>
</comment>
<organism evidence="5 6">
    <name type="scientific">Dyella halodurans</name>
    <dbReference type="NCBI Taxonomy" id="1920171"/>
    <lineage>
        <taxon>Bacteria</taxon>
        <taxon>Pseudomonadati</taxon>
        <taxon>Pseudomonadota</taxon>
        <taxon>Gammaproteobacteria</taxon>
        <taxon>Lysobacterales</taxon>
        <taxon>Rhodanobacteraceae</taxon>
        <taxon>Dyella</taxon>
    </lineage>
</organism>
<evidence type="ECO:0000256" key="2">
    <source>
        <dbReference type="HAMAP-Rule" id="MF_00984"/>
    </source>
</evidence>
<dbReference type="CDD" id="cd04496">
    <property type="entry name" value="SSB_OBF"/>
    <property type="match status" value="1"/>
</dbReference>
<evidence type="ECO:0000313" key="5">
    <source>
        <dbReference type="EMBL" id="MFC4528681.1"/>
    </source>
</evidence>
<evidence type="ECO:0000256" key="1">
    <source>
        <dbReference type="ARBA" id="ARBA00023125"/>
    </source>
</evidence>
<keyword evidence="6" id="KW-1185">Reference proteome</keyword>
<reference evidence="6" key="1">
    <citation type="journal article" date="2019" name="Int. J. Syst. Evol. Microbiol.">
        <title>The Global Catalogue of Microorganisms (GCM) 10K type strain sequencing project: providing services to taxonomists for standard genome sequencing and annotation.</title>
        <authorList>
            <consortium name="The Broad Institute Genomics Platform"/>
            <consortium name="The Broad Institute Genome Sequencing Center for Infectious Disease"/>
            <person name="Wu L."/>
            <person name="Ma J."/>
        </authorList>
    </citation>
    <scope>NUCLEOTIDE SEQUENCE [LARGE SCALE GENOMIC DNA]</scope>
    <source>
        <strain evidence="6">CCM 4481</strain>
    </source>
</reference>
<keyword evidence="2" id="KW-0234">DNA repair</keyword>